<protein>
    <recommendedName>
        <fullName evidence="2">Smr domain-containing protein</fullName>
    </recommendedName>
</protein>
<dbReference type="Pfam" id="PF01713">
    <property type="entry name" value="Smr"/>
    <property type="match status" value="1"/>
</dbReference>
<evidence type="ECO:0000313" key="4">
    <source>
        <dbReference type="Proteomes" id="UP000717634"/>
    </source>
</evidence>
<dbReference type="Gene3D" id="2.60.40.1600">
    <property type="entry name" value="Smr-associated-like"/>
    <property type="match status" value="1"/>
</dbReference>
<dbReference type="SUPFAM" id="SSF158949">
    <property type="entry name" value="Smr-associated domain-like"/>
    <property type="match status" value="1"/>
</dbReference>
<accession>A0ABX1HNG9</accession>
<reference evidence="3 4" key="1">
    <citation type="submission" date="2020-03" db="EMBL/GenBank/DDBJ databases">
        <title>Genomic Encyclopedia of Type Strains, Phase IV (KMG-V): Genome sequencing to study the core and pangenomes of soil and plant-associated prokaryotes.</title>
        <authorList>
            <person name="Whitman W."/>
        </authorList>
    </citation>
    <scope>NUCLEOTIDE SEQUENCE [LARGE SCALE GENOMIC DNA]</scope>
    <source>
        <strain evidence="3 4">1B</strain>
    </source>
</reference>
<dbReference type="RefSeq" id="WP_382214783.1">
    <property type="nucleotide sequence ID" value="NZ_JBHSRZ010000034.1"/>
</dbReference>
<proteinExistence type="predicted"/>
<dbReference type="Proteomes" id="UP000717634">
    <property type="component" value="Unassembled WGS sequence"/>
</dbReference>
<keyword evidence="4" id="KW-1185">Reference proteome</keyword>
<sequence>MRLLTGTEEGIVTRLLDSELVEVAIDNDFTIPVLRREVVVVAQEEGKNFDRAAVDYGPGQTPGKNANASKKDNSKRPSSTPAAPKPVQPSLQEALAAVASSGKGVAKMSGPAAGAKQPAAAKGLFLALVHQSPELLGVTLINNTEADVLFTYGEETAARPYRALAADKLGPKTSTKPLSFLHMKDFEAWPAVVFQLLPTRLNGDAAYELLTKRQAFKASTFYGSQKPAPVIGKDAYLFQLDEKAAAAIAPEVLAEEAPAPAPTAPAKPAGVDIAALKAQLSGDAPAKPAAVVAAAAPAKPAGPIVAPPHELDLHLEALRPDNTEELSNTAILRLQLDAFEDALSRALATNMHEIVFIHGMGNGVLRKEIHRQLSRNKDIKFFEDARKEKFGFGATLVRLK</sequence>
<feature type="region of interest" description="Disordered" evidence="1">
    <location>
        <begin position="51"/>
        <end position="90"/>
    </location>
</feature>
<dbReference type="EMBL" id="JAAVTK010000023">
    <property type="protein sequence ID" value="NKI91809.1"/>
    <property type="molecule type" value="Genomic_DNA"/>
</dbReference>
<feature type="domain" description="Smr" evidence="2">
    <location>
        <begin position="337"/>
        <end position="400"/>
    </location>
</feature>
<evidence type="ECO:0000313" key="3">
    <source>
        <dbReference type="EMBL" id="NKI91809.1"/>
    </source>
</evidence>
<dbReference type="InterPro" id="IPR036063">
    <property type="entry name" value="Smr_dom_sf"/>
</dbReference>
<dbReference type="InterPro" id="IPR002625">
    <property type="entry name" value="Smr_dom"/>
</dbReference>
<dbReference type="Gene3D" id="3.30.1370.110">
    <property type="match status" value="1"/>
</dbReference>
<dbReference type="InterPro" id="IPR036781">
    <property type="entry name" value="Smr_assoc-like_sf"/>
</dbReference>
<dbReference type="PROSITE" id="PS50828">
    <property type="entry name" value="SMR"/>
    <property type="match status" value="1"/>
</dbReference>
<comment type="caution">
    <text evidence="3">The sequence shown here is derived from an EMBL/GenBank/DDBJ whole genome shotgun (WGS) entry which is preliminary data.</text>
</comment>
<organism evidence="3 4">
    <name type="scientific">Hymenobacter artigasi</name>
    <dbReference type="NCBI Taxonomy" id="2719616"/>
    <lineage>
        <taxon>Bacteria</taxon>
        <taxon>Pseudomonadati</taxon>
        <taxon>Bacteroidota</taxon>
        <taxon>Cytophagia</taxon>
        <taxon>Cytophagales</taxon>
        <taxon>Hymenobacteraceae</taxon>
        <taxon>Hymenobacter</taxon>
    </lineage>
</organism>
<name>A0ABX1HNG9_9BACT</name>
<evidence type="ECO:0000256" key="1">
    <source>
        <dbReference type="SAM" id="MobiDB-lite"/>
    </source>
</evidence>
<evidence type="ECO:0000259" key="2">
    <source>
        <dbReference type="PROSITE" id="PS50828"/>
    </source>
</evidence>
<gene>
    <name evidence="3" type="ORF">HBN54_004431</name>
</gene>